<organism evidence="1">
    <name type="scientific">human gut metagenome</name>
    <dbReference type="NCBI Taxonomy" id="408170"/>
    <lineage>
        <taxon>unclassified sequences</taxon>
        <taxon>metagenomes</taxon>
        <taxon>organismal metagenomes</taxon>
    </lineage>
</organism>
<comment type="caution">
    <text evidence="1">The sequence shown here is derived from an EMBL/GenBank/DDBJ whole genome shotgun (WGS) entry which is preliminary data.</text>
</comment>
<gene>
    <name evidence="1" type="ORF">Q604_UNBC07148G0001</name>
</gene>
<reference evidence="1" key="1">
    <citation type="submission" date="2013-12" db="EMBL/GenBank/DDBJ databases">
        <title>A Varibaculum cambriense genome reconstructed from a premature infant gut community with otherwise low bacterial novelty that shifts toward anaerobic metabolism during the third week of life.</title>
        <authorList>
            <person name="Brown C.T."/>
            <person name="Sharon I."/>
            <person name="Thomas B.C."/>
            <person name="Castelle C.J."/>
            <person name="Morowitz M.J."/>
            <person name="Banfield J.F."/>
        </authorList>
    </citation>
    <scope>NUCLEOTIDE SEQUENCE</scope>
</reference>
<protein>
    <submittedName>
        <fullName evidence="1">Uncharacterized protein</fullName>
    </submittedName>
</protein>
<name>W1Y8K7_9ZZZZ</name>
<proteinExistence type="predicted"/>
<accession>W1Y8K7</accession>
<evidence type="ECO:0000313" key="1">
    <source>
        <dbReference type="EMBL" id="ETJ38832.1"/>
    </source>
</evidence>
<dbReference type="EMBL" id="AZMM01007148">
    <property type="protein sequence ID" value="ETJ38832.1"/>
    <property type="molecule type" value="Genomic_DNA"/>
</dbReference>
<dbReference type="AlphaFoldDB" id="W1Y8K7"/>
<sequence>MVERTLLFGILLFIVLFIRSEERR</sequence>
<feature type="non-terminal residue" evidence="1">
    <location>
        <position position="24"/>
    </location>
</feature>